<comment type="caution">
    <text evidence="5">The sequence shown here is derived from an EMBL/GenBank/DDBJ whole genome shotgun (WGS) entry which is preliminary data.</text>
</comment>
<comment type="similarity">
    <text evidence="1">Belongs to the eukaryotic ribosomal protein eL14 family.</text>
</comment>
<evidence type="ECO:0000313" key="6">
    <source>
        <dbReference type="Proteomes" id="UP001642464"/>
    </source>
</evidence>
<name>A0ABP0PJ28_9DINO</name>
<proteinExistence type="inferred from homology"/>
<dbReference type="Gene3D" id="6.10.250.2270">
    <property type="match status" value="1"/>
</dbReference>
<keyword evidence="6" id="KW-1185">Reference proteome</keyword>
<dbReference type="Pfam" id="PF01929">
    <property type="entry name" value="Ribosomal_L14e"/>
    <property type="match status" value="1"/>
</dbReference>
<dbReference type="PANTHER" id="PTHR11127:SF2">
    <property type="entry name" value="LARGE RIBOSOMAL SUBUNIT PROTEIN EL14"/>
    <property type="match status" value="1"/>
</dbReference>
<sequence>MVFNKFVEVGRVVLINYGPEKGKLATVINIVDGNRVLVDGPYTETGVRRQVINLKRVTLTDITLNVGLQSTEKKLKAAFKAEDVASKFAESALAKKLALQKKRASMTDFDRFKVMLAKKEKAKAIKKKLAQLK</sequence>
<dbReference type="EMBL" id="CAXAMM010036421">
    <property type="protein sequence ID" value="CAK9075751.1"/>
    <property type="molecule type" value="Genomic_DNA"/>
</dbReference>
<feature type="domain" description="Large ribosomal subunit protein eL14" evidence="4">
    <location>
        <begin position="49"/>
        <end position="121"/>
    </location>
</feature>
<dbReference type="PANTHER" id="PTHR11127">
    <property type="entry name" value="60S RIBOSOMAL PROTEIN L14"/>
    <property type="match status" value="1"/>
</dbReference>
<evidence type="ECO:0000256" key="3">
    <source>
        <dbReference type="ARBA" id="ARBA00023274"/>
    </source>
</evidence>
<gene>
    <name evidence="5" type="ORF">SCF082_LOCUS36641</name>
</gene>
<keyword evidence="2 5" id="KW-0689">Ribosomal protein</keyword>
<dbReference type="InterPro" id="IPR002784">
    <property type="entry name" value="Ribosomal_eL14_dom"/>
</dbReference>
<dbReference type="CDD" id="cd23702">
    <property type="entry name" value="eL14"/>
    <property type="match status" value="1"/>
</dbReference>
<evidence type="ECO:0000256" key="2">
    <source>
        <dbReference type="ARBA" id="ARBA00022980"/>
    </source>
</evidence>
<dbReference type="InterPro" id="IPR014722">
    <property type="entry name" value="Rib_uL2_dom2"/>
</dbReference>
<dbReference type="InterPro" id="IPR008991">
    <property type="entry name" value="Translation_prot_SH3-like_sf"/>
</dbReference>
<reference evidence="5 6" key="1">
    <citation type="submission" date="2024-02" db="EMBL/GenBank/DDBJ databases">
        <authorList>
            <person name="Chen Y."/>
            <person name="Shah S."/>
            <person name="Dougan E. K."/>
            <person name="Thang M."/>
            <person name="Chan C."/>
        </authorList>
    </citation>
    <scope>NUCLEOTIDE SEQUENCE [LARGE SCALE GENOMIC DNA]</scope>
</reference>
<dbReference type="GO" id="GO:0005840">
    <property type="term" value="C:ribosome"/>
    <property type="evidence" value="ECO:0007669"/>
    <property type="project" value="UniProtKB-KW"/>
</dbReference>
<evidence type="ECO:0000313" key="5">
    <source>
        <dbReference type="EMBL" id="CAK9075751.1"/>
    </source>
</evidence>
<dbReference type="SUPFAM" id="SSF50104">
    <property type="entry name" value="Translation proteins SH3-like domain"/>
    <property type="match status" value="1"/>
</dbReference>
<organism evidence="5 6">
    <name type="scientific">Durusdinium trenchii</name>
    <dbReference type="NCBI Taxonomy" id="1381693"/>
    <lineage>
        <taxon>Eukaryota</taxon>
        <taxon>Sar</taxon>
        <taxon>Alveolata</taxon>
        <taxon>Dinophyceae</taxon>
        <taxon>Suessiales</taxon>
        <taxon>Symbiodiniaceae</taxon>
        <taxon>Durusdinium</taxon>
    </lineage>
</organism>
<dbReference type="Proteomes" id="UP001642464">
    <property type="component" value="Unassembled WGS sequence"/>
</dbReference>
<keyword evidence="3" id="KW-0687">Ribonucleoprotein</keyword>
<accession>A0ABP0PJ28</accession>
<evidence type="ECO:0000259" key="4">
    <source>
        <dbReference type="Pfam" id="PF01929"/>
    </source>
</evidence>
<dbReference type="Gene3D" id="2.30.30.30">
    <property type="match status" value="1"/>
</dbReference>
<evidence type="ECO:0000256" key="1">
    <source>
        <dbReference type="ARBA" id="ARBA00006592"/>
    </source>
</evidence>
<protein>
    <submittedName>
        <fullName evidence="5">60S ribosomal protein L14-2</fullName>
    </submittedName>
</protein>
<dbReference type="InterPro" id="IPR039660">
    <property type="entry name" value="Ribosomal_eL14"/>
</dbReference>